<dbReference type="GO" id="GO:0043025">
    <property type="term" value="C:neuronal cell body"/>
    <property type="evidence" value="ECO:0007669"/>
    <property type="project" value="TreeGrafter"/>
</dbReference>
<dbReference type="InterPro" id="IPR050958">
    <property type="entry name" value="Cell_Adh-Cytoskel_Orgn"/>
</dbReference>
<dbReference type="Gene3D" id="2.60.40.10">
    <property type="entry name" value="Immunoglobulins"/>
    <property type="match status" value="3"/>
</dbReference>
<feature type="domain" description="Ig-like" evidence="6">
    <location>
        <begin position="111"/>
        <end position="204"/>
    </location>
</feature>
<feature type="domain" description="Ig-like" evidence="6">
    <location>
        <begin position="449"/>
        <end position="537"/>
    </location>
</feature>
<dbReference type="InterPro" id="IPR013098">
    <property type="entry name" value="Ig_I-set"/>
</dbReference>
<dbReference type="InterPro" id="IPR003599">
    <property type="entry name" value="Ig_sub"/>
</dbReference>
<keyword evidence="2" id="KW-0677">Repeat</keyword>
<dbReference type="GO" id="GO:0050808">
    <property type="term" value="P:synapse organization"/>
    <property type="evidence" value="ECO:0007669"/>
    <property type="project" value="TreeGrafter"/>
</dbReference>
<dbReference type="FunFam" id="2.60.40.10:FF:000097">
    <property type="entry name" value="Bent, isoform F"/>
    <property type="match status" value="1"/>
</dbReference>
<dbReference type="GO" id="GO:0008046">
    <property type="term" value="F:axon guidance receptor activity"/>
    <property type="evidence" value="ECO:0007669"/>
    <property type="project" value="TreeGrafter"/>
</dbReference>
<reference evidence="7 8" key="1">
    <citation type="submission" date="2014-11" db="EMBL/GenBank/DDBJ databases">
        <title>Genetic blueprint of the zoonotic pathogen Toxocara canis.</title>
        <authorList>
            <person name="Zhu X.-Q."/>
            <person name="Korhonen P.K."/>
            <person name="Cai H."/>
            <person name="Young N.D."/>
            <person name="Nejsum P."/>
            <person name="von Samson-Himmelstjerna G."/>
            <person name="Boag P.R."/>
            <person name="Tan P."/>
            <person name="Li Q."/>
            <person name="Min J."/>
            <person name="Yang Y."/>
            <person name="Wang X."/>
            <person name="Fang X."/>
            <person name="Hall R.S."/>
            <person name="Hofmann A."/>
            <person name="Sternberg P.W."/>
            <person name="Jex A.R."/>
            <person name="Gasser R.B."/>
        </authorList>
    </citation>
    <scope>NUCLEOTIDE SEQUENCE [LARGE SCALE GENOMIC DNA]</scope>
    <source>
        <strain evidence="7">PN_DK_2014</strain>
    </source>
</reference>
<dbReference type="STRING" id="6265.A0A0B2UX42"/>
<feature type="compositionally biased region" description="Basic and acidic residues" evidence="5">
    <location>
        <begin position="423"/>
        <end position="436"/>
    </location>
</feature>
<dbReference type="SMART" id="SM00408">
    <property type="entry name" value="IGc2"/>
    <property type="match status" value="3"/>
</dbReference>
<dbReference type="SUPFAM" id="SSF48726">
    <property type="entry name" value="Immunoglobulin"/>
    <property type="match status" value="3"/>
</dbReference>
<dbReference type="InterPro" id="IPR013783">
    <property type="entry name" value="Ig-like_fold"/>
</dbReference>
<dbReference type="CDD" id="cd00096">
    <property type="entry name" value="Ig"/>
    <property type="match status" value="2"/>
</dbReference>
<accession>A0A0B2UX42</accession>
<keyword evidence="8" id="KW-1185">Reference proteome</keyword>
<feature type="compositionally biased region" description="Basic and acidic residues" evidence="5">
    <location>
        <begin position="658"/>
        <end position="669"/>
    </location>
</feature>
<dbReference type="InterPro" id="IPR036179">
    <property type="entry name" value="Ig-like_dom_sf"/>
</dbReference>
<protein>
    <submittedName>
        <fullName evidence="7">Twitchin</fullName>
    </submittedName>
</protein>
<dbReference type="InterPro" id="IPR003598">
    <property type="entry name" value="Ig_sub2"/>
</dbReference>
<evidence type="ECO:0000313" key="7">
    <source>
        <dbReference type="EMBL" id="KHN73754.1"/>
    </source>
</evidence>
<evidence type="ECO:0000259" key="6">
    <source>
        <dbReference type="PROSITE" id="PS50835"/>
    </source>
</evidence>
<feature type="compositionally biased region" description="Basic and acidic residues" evidence="5">
    <location>
        <begin position="246"/>
        <end position="263"/>
    </location>
</feature>
<evidence type="ECO:0000256" key="4">
    <source>
        <dbReference type="ARBA" id="ARBA00023319"/>
    </source>
</evidence>
<dbReference type="OrthoDB" id="504170at2759"/>
<keyword evidence="3" id="KW-1015">Disulfide bond</keyword>
<feature type="compositionally biased region" description="Basic and acidic residues" evidence="5">
    <location>
        <begin position="679"/>
        <end position="688"/>
    </location>
</feature>
<evidence type="ECO:0000256" key="2">
    <source>
        <dbReference type="ARBA" id="ARBA00022737"/>
    </source>
</evidence>
<dbReference type="EMBL" id="JPKZ01003061">
    <property type="protein sequence ID" value="KHN73754.1"/>
    <property type="molecule type" value="Genomic_DNA"/>
</dbReference>
<dbReference type="PANTHER" id="PTHR45080">
    <property type="entry name" value="CONTACTIN 5"/>
    <property type="match status" value="1"/>
</dbReference>
<evidence type="ECO:0000256" key="1">
    <source>
        <dbReference type="ARBA" id="ARBA00022729"/>
    </source>
</evidence>
<evidence type="ECO:0000256" key="5">
    <source>
        <dbReference type="SAM" id="MobiDB-lite"/>
    </source>
</evidence>
<gene>
    <name evidence="7" type="primary">unc-22</name>
    <name evidence="7" type="ORF">Tcan_06699</name>
</gene>
<dbReference type="GO" id="GO:0007156">
    <property type="term" value="P:homophilic cell adhesion via plasma membrane adhesion molecules"/>
    <property type="evidence" value="ECO:0007669"/>
    <property type="project" value="TreeGrafter"/>
</dbReference>
<dbReference type="PROSITE" id="PS50835">
    <property type="entry name" value="IG_LIKE"/>
    <property type="match status" value="3"/>
</dbReference>
<organism evidence="7 8">
    <name type="scientific">Toxocara canis</name>
    <name type="common">Canine roundworm</name>
    <dbReference type="NCBI Taxonomy" id="6265"/>
    <lineage>
        <taxon>Eukaryota</taxon>
        <taxon>Metazoa</taxon>
        <taxon>Ecdysozoa</taxon>
        <taxon>Nematoda</taxon>
        <taxon>Chromadorea</taxon>
        <taxon>Rhabditida</taxon>
        <taxon>Spirurina</taxon>
        <taxon>Ascaridomorpha</taxon>
        <taxon>Ascaridoidea</taxon>
        <taxon>Toxocaridae</taxon>
        <taxon>Toxocara</taxon>
    </lineage>
</organism>
<feature type="region of interest" description="Disordered" evidence="5">
    <location>
        <begin position="627"/>
        <end position="695"/>
    </location>
</feature>
<feature type="compositionally biased region" description="Low complexity" evidence="5">
    <location>
        <begin position="641"/>
        <end position="652"/>
    </location>
</feature>
<dbReference type="PANTHER" id="PTHR45080:SF8">
    <property type="entry name" value="IG-LIKE DOMAIN-CONTAINING PROTEIN"/>
    <property type="match status" value="1"/>
</dbReference>
<name>A0A0B2UX42_TOXCA</name>
<sequence>MPGAPRFTQKPSIQQTPQGDLLMECHLEADPPPEIVWHHAGTPIPAGPRVTQTLTNLHDILYKAILIIKEPNAGDGGAYKCTASNQLGESNANINLNFAGGGDEQKSAKGPTFLSKPKIIPKDGGALVVLECRVKSSSKPAAVWYKDGVLVKEGAVFNAVSTDLGDSQYLLQLEIHGPSAGDAGQYRCNIKNDQGETNANLALNFEQETEEKREKSPGRKSPRERREKDSASPKSSRPGTPKKQMKSREGTPKKSLKSREGTPRKSVRSRTATPTQEIEKGAADEAEGKAHKTSKAQRLEADGEETQAKTRKISKTEKSEPEEPEAVPKGKPPSGKAEKAEMDTSESKLHKRTERREGEEPEAKTRKASAVTEKSEPEQPELAEAGVKSDQMEVDSQSIKRKSEASLPPPEEKKARQKSRSPPKTDAKGVGLSEEHNVSKAKANYKGAPVVLEAAKSKVARAGETVILECEFQCDRSTKVTWFKDGRAIKPSAEFSTFFDGQLARLTIIQMTEDKSGLFKCAAKSDFGEAHSSAMVKFEHSEDEFDYRKKHRESIAEIEDRLMKEQMAEDEKNAKIEAHVRSQKQPFEIRKISKVQDEFDYRKKHRESIAEIEDRLMKEQMAEDEKNAKIEAAKKAEEAKAAAQAKMKAPKAIVTDEQGLRSEPEEAKEGPGAPAAEGDESRMHREMQRPVWRYI</sequence>
<feature type="domain" description="Ig-like" evidence="6">
    <location>
        <begin position="5"/>
        <end position="97"/>
    </location>
</feature>
<dbReference type="AlphaFoldDB" id="A0A0B2UX42"/>
<dbReference type="FunFam" id="2.60.40.10:FF:000032">
    <property type="entry name" value="palladin isoform X1"/>
    <property type="match status" value="1"/>
</dbReference>
<dbReference type="Proteomes" id="UP000031036">
    <property type="component" value="Unassembled WGS sequence"/>
</dbReference>
<evidence type="ECO:0000256" key="3">
    <source>
        <dbReference type="ARBA" id="ARBA00023157"/>
    </source>
</evidence>
<feature type="region of interest" description="Disordered" evidence="5">
    <location>
        <begin position="203"/>
        <end position="436"/>
    </location>
</feature>
<dbReference type="OMA" id="FDYRKKH"/>
<dbReference type="Pfam" id="PF07679">
    <property type="entry name" value="I-set"/>
    <property type="match status" value="3"/>
</dbReference>
<dbReference type="GO" id="GO:0030424">
    <property type="term" value="C:axon"/>
    <property type="evidence" value="ECO:0007669"/>
    <property type="project" value="TreeGrafter"/>
</dbReference>
<comment type="caution">
    <text evidence="7">The sequence shown here is derived from an EMBL/GenBank/DDBJ whole genome shotgun (WGS) entry which is preliminary data.</text>
</comment>
<dbReference type="SMART" id="SM00409">
    <property type="entry name" value="IG"/>
    <property type="match status" value="3"/>
</dbReference>
<keyword evidence="1" id="KW-0732">Signal</keyword>
<evidence type="ECO:0000313" key="8">
    <source>
        <dbReference type="Proteomes" id="UP000031036"/>
    </source>
</evidence>
<feature type="compositionally biased region" description="Basic and acidic residues" evidence="5">
    <location>
        <begin position="627"/>
        <end position="640"/>
    </location>
</feature>
<proteinExistence type="predicted"/>
<feature type="compositionally biased region" description="Basic and acidic residues" evidence="5">
    <location>
        <begin position="336"/>
        <end position="365"/>
    </location>
</feature>
<dbReference type="FunFam" id="2.60.40.10:FF:000107">
    <property type="entry name" value="Myosin, light chain kinase a"/>
    <property type="match status" value="1"/>
</dbReference>
<keyword evidence="4" id="KW-0393">Immunoglobulin domain</keyword>
<dbReference type="GO" id="GO:0005886">
    <property type="term" value="C:plasma membrane"/>
    <property type="evidence" value="ECO:0007669"/>
    <property type="project" value="TreeGrafter"/>
</dbReference>
<dbReference type="InterPro" id="IPR007110">
    <property type="entry name" value="Ig-like_dom"/>
</dbReference>
<feature type="compositionally biased region" description="Basic and acidic residues" evidence="5">
    <location>
        <begin position="277"/>
        <end position="290"/>
    </location>
</feature>